<dbReference type="AlphaFoldDB" id="A0A975BDA7"/>
<name>A0A975BDA7_9BACT</name>
<dbReference type="InterPro" id="IPR036259">
    <property type="entry name" value="MFS_trans_sf"/>
</dbReference>
<dbReference type="SUPFAM" id="SSF103473">
    <property type="entry name" value="MFS general substrate transporter"/>
    <property type="match status" value="1"/>
</dbReference>
<evidence type="ECO:0000256" key="1">
    <source>
        <dbReference type="ARBA" id="ARBA00023115"/>
    </source>
</evidence>
<organism evidence="3 4">
    <name type="scientific">Desulfonema limicola</name>
    <dbReference type="NCBI Taxonomy" id="45656"/>
    <lineage>
        <taxon>Bacteria</taxon>
        <taxon>Pseudomonadati</taxon>
        <taxon>Thermodesulfobacteriota</taxon>
        <taxon>Desulfobacteria</taxon>
        <taxon>Desulfobacterales</taxon>
        <taxon>Desulfococcaceae</taxon>
        <taxon>Desulfonema</taxon>
    </lineage>
</organism>
<evidence type="ECO:0000313" key="3">
    <source>
        <dbReference type="EMBL" id="QTA83080.1"/>
    </source>
</evidence>
<dbReference type="RefSeq" id="WP_207688923.1">
    <property type="nucleotide sequence ID" value="NZ_CP061799.1"/>
</dbReference>
<keyword evidence="2" id="KW-0812">Transmembrane</keyword>
<feature type="transmembrane region" description="Helical" evidence="2">
    <location>
        <begin position="168"/>
        <end position="191"/>
    </location>
</feature>
<reference evidence="3" key="1">
    <citation type="journal article" date="2021" name="Microb. Physiol.">
        <title>Proteogenomic Insights into the Physiology of Marine, Sulfate-Reducing, Filamentous Desulfonema limicola and Desulfonema magnum.</title>
        <authorList>
            <person name="Schnaars V."/>
            <person name="Wohlbrand L."/>
            <person name="Scheve S."/>
            <person name="Hinrichs C."/>
            <person name="Reinhardt R."/>
            <person name="Rabus R."/>
        </authorList>
    </citation>
    <scope>NUCLEOTIDE SEQUENCE</scope>
    <source>
        <strain evidence="3">5ac10</strain>
    </source>
</reference>
<feature type="transmembrane region" description="Helical" evidence="2">
    <location>
        <begin position="43"/>
        <end position="72"/>
    </location>
</feature>
<dbReference type="Proteomes" id="UP000663720">
    <property type="component" value="Chromosome"/>
</dbReference>
<proteinExistence type="predicted"/>
<dbReference type="PANTHER" id="PTHR43317:SF1">
    <property type="entry name" value="THERMOSPERMINE SYNTHASE ACAULIS5"/>
    <property type="match status" value="1"/>
</dbReference>
<keyword evidence="2" id="KW-0472">Membrane</keyword>
<feature type="transmembrane region" description="Helical" evidence="2">
    <location>
        <begin position="349"/>
        <end position="374"/>
    </location>
</feature>
<dbReference type="KEGG" id="dli:dnl_54730"/>
<feature type="transmembrane region" description="Helical" evidence="2">
    <location>
        <begin position="448"/>
        <end position="466"/>
    </location>
</feature>
<feature type="transmembrane region" description="Helical" evidence="2">
    <location>
        <begin position="126"/>
        <end position="147"/>
    </location>
</feature>
<feature type="transmembrane region" description="Helical" evidence="2">
    <location>
        <begin position="423"/>
        <end position="441"/>
    </location>
</feature>
<protein>
    <submittedName>
        <fullName evidence="3">Spermine/spermidine synthase domain-containing protein</fullName>
    </submittedName>
</protein>
<dbReference type="Pfam" id="PF01564">
    <property type="entry name" value="Spermine_synth"/>
    <property type="match status" value="1"/>
</dbReference>
<dbReference type="Gene3D" id="3.40.50.150">
    <property type="entry name" value="Vaccinia Virus protein VP39"/>
    <property type="match status" value="1"/>
</dbReference>
<dbReference type="PANTHER" id="PTHR43317">
    <property type="entry name" value="THERMOSPERMINE SYNTHASE ACAULIS5"/>
    <property type="match status" value="1"/>
</dbReference>
<gene>
    <name evidence="3" type="ORF">dnl_54730</name>
</gene>
<feature type="transmembrane region" description="Helical" evidence="2">
    <location>
        <begin position="395"/>
        <end position="417"/>
    </location>
</feature>
<accession>A0A975BDA7</accession>
<dbReference type="NCBIfam" id="NF037959">
    <property type="entry name" value="MFS_SpdSyn"/>
    <property type="match status" value="2"/>
</dbReference>
<keyword evidence="1" id="KW-0620">Polyamine biosynthesis</keyword>
<dbReference type="SUPFAM" id="SSF53335">
    <property type="entry name" value="S-adenosyl-L-methionine-dependent methyltransferases"/>
    <property type="match status" value="1"/>
</dbReference>
<sequence>MKKNKQFHSLSKRIPHFWIFIALFTLSGFCGIVYEVVWSRLAILIFGSTTYAVSSVLGVFFFGLAMGSWLCGKYIEKIKNLIRFYSYLEFGIGAYAMIFLLLLSAVQALHSLVFPYLFENSILLNLFRIFLSFILLLPPTLMMGATVPILGRALTRSPGFIGTDFGIVYAYNTFGAAFGSFSSAFILIPFFGLKVSIIIGAAINLLVGLGAFKLSEKEYNIPEKTPVSDKSKIIKLKISPAQAYSVIIGFMISGFLGLVYEVAWSRALILVFGTSVYAFATMLTTYLIGIALGSICMGRFADRIKNHFLWFSIVQIIIGISIFITTPLIGKLPYFFVNHFKINTSWNNIIFTEFAVCFLIMIIPAFSSGMLFPLVTKIFMNQRKFKIGRTIADVYSFNTFGAIIGSFAAGFIFIPFIGIEKTLLLGAMINCAGASVLFLFSDLDKKQGFIYSGMSMTFGICAFFFLQTWNPLVMNSGVYLYSDNLAKMEKKIDTFASDYKMLFYREGPSATVSVLEKDNNRFLRINGKTDGSNVTGQRNDNYTQTLLGLLPMIYNEKKEKALVIGVGTGITIGSLLDYPGVKVDCVEISQAVVEASRFFNDSNGNALDSPRTSTHILDGRTWLMSMPKKYDMIISEPSHPWQTGNANLFTTDFFDLSVKKLDKGGVFCQWLPYYRMDQEHFKILVNSFKNIFNYVNAWIIYTDVILIGSDSPLSIDYQLLEDFISADSIKNRLAGININSIPDLLSFFYLDTQGVNKFIDKTKTLNTDNNPVIEFSAPKYLLKYQRAESFYEMLKYSLNSKIPVANTDNIKSIEKDRIYKRIEYFKQWGIPEHAALAMLEAYGY</sequence>
<dbReference type="EMBL" id="CP061799">
    <property type="protein sequence ID" value="QTA83080.1"/>
    <property type="molecule type" value="Genomic_DNA"/>
</dbReference>
<keyword evidence="2" id="KW-1133">Transmembrane helix</keyword>
<feature type="transmembrane region" description="Helical" evidence="2">
    <location>
        <begin position="269"/>
        <end position="296"/>
    </location>
</feature>
<feature type="transmembrane region" description="Helical" evidence="2">
    <location>
        <begin position="243"/>
        <end position="263"/>
    </location>
</feature>
<feature type="transmembrane region" description="Helical" evidence="2">
    <location>
        <begin position="84"/>
        <end position="106"/>
    </location>
</feature>
<dbReference type="CDD" id="cd02440">
    <property type="entry name" value="AdoMet_MTases"/>
    <property type="match status" value="1"/>
</dbReference>
<evidence type="ECO:0000313" key="4">
    <source>
        <dbReference type="Proteomes" id="UP000663720"/>
    </source>
</evidence>
<keyword evidence="4" id="KW-1185">Reference proteome</keyword>
<dbReference type="GO" id="GO:0006596">
    <property type="term" value="P:polyamine biosynthetic process"/>
    <property type="evidence" value="ECO:0007669"/>
    <property type="project" value="UniProtKB-KW"/>
</dbReference>
<feature type="transmembrane region" description="Helical" evidence="2">
    <location>
        <begin position="16"/>
        <end position="37"/>
    </location>
</feature>
<dbReference type="InterPro" id="IPR029063">
    <property type="entry name" value="SAM-dependent_MTases_sf"/>
</dbReference>
<feature type="transmembrane region" description="Helical" evidence="2">
    <location>
        <begin position="308"/>
        <end position="329"/>
    </location>
</feature>
<evidence type="ECO:0000256" key="2">
    <source>
        <dbReference type="SAM" id="Phobius"/>
    </source>
</evidence>